<name>A0A151N4Q8_ALLMI</name>
<evidence type="ECO:0000313" key="1">
    <source>
        <dbReference type="EMBL" id="KYO31770.1"/>
    </source>
</evidence>
<proteinExistence type="predicted"/>
<dbReference type="EMBL" id="AKHW03004053">
    <property type="protein sequence ID" value="KYO31770.1"/>
    <property type="molecule type" value="Genomic_DNA"/>
</dbReference>
<protein>
    <submittedName>
        <fullName evidence="1">Uncharacterized protein</fullName>
    </submittedName>
</protein>
<gene>
    <name evidence="1" type="ORF">Y1Q_0022842</name>
</gene>
<dbReference type="Proteomes" id="UP000050525">
    <property type="component" value="Unassembled WGS sequence"/>
</dbReference>
<comment type="caution">
    <text evidence="1">The sequence shown here is derived from an EMBL/GenBank/DDBJ whole genome shotgun (WGS) entry which is preliminary data.</text>
</comment>
<reference evidence="1 2" key="1">
    <citation type="journal article" date="2012" name="Genome Biol.">
        <title>Sequencing three crocodilian genomes to illuminate the evolution of archosaurs and amniotes.</title>
        <authorList>
            <person name="St John J.A."/>
            <person name="Braun E.L."/>
            <person name="Isberg S.R."/>
            <person name="Miles L.G."/>
            <person name="Chong A.Y."/>
            <person name="Gongora J."/>
            <person name="Dalzell P."/>
            <person name="Moran C."/>
            <person name="Bed'hom B."/>
            <person name="Abzhanov A."/>
            <person name="Burgess S.C."/>
            <person name="Cooksey A.M."/>
            <person name="Castoe T.A."/>
            <person name="Crawford N.G."/>
            <person name="Densmore L.D."/>
            <person name="Drew J.C."/>
            <person name="Edwards S.V."/>
            <person name="Faircloth B.C."/>
            <person name="Fujita M.K."/>
            <person name="Greenwold M.J."/>
            <person name="Hoffmann F.G."/>
            <person name="Howard J.M."/>
            <person name="Iguchi T."/>
            <person name="Janes D.E."/>
            <person name="Khan S.Y."/>
            <person name="Kohno S."/>
            <person name="de Koning A.J."/>
            <person name="Lance S.L."/>
            <person name="McCarthy F.M."/>
            <person name="McCormack J.E."/>
            <person name="Merchant M.E."/>
            <person name="Peterson D.G."/>
            <person name="Pollock D.D."/>
            <person name="Pourmand N."/>
            <person name="Raney B.J."/>
            <person name="Roessler K.A."/>
            <person name="Sanford J.R."/>
            <person name="Sawyer R.H."/>
            <person name="Schmidt C.J."/>
            <person name="Triplett E.W."/>
            <person name="Tuberville T.D."/>
            <person name="Venegas-Anaya M."/>
            <person name="Howard J.T."/>
            <person name="Jarvis E.D."/>
            <person name="Guillette L.J.Jr."/>
            <person name="Glenn T.C."/>
            <person name="Green R.E."/>
            <person name="Ray D.A."/>
        </authorList>
    </citation>
    <scope>NUCLEOTIDE SEQUENCE [LARGE SCALE GENOMIC DNA]</scope>
    <source>
        <strain evidence="1">KSC_2009_1</strain>
    </source>
</reference>
<dbReference type="AlphaFoldDB" id="A0A151N4Q8"/>
<sequence length="75" mass="8823">MDSIRQHHYIQFGKKVVYLNTVVLDAIRRRGLFHQKDLWVLSPEERAAAISASWTIMKICERFLETPNPRWAGRA</sequence>
<accession>A0A151N4Q8</accession>
<organism evidence="1 2">
    <name type="scientific">Alligator mississippiensis</name>
    <name type="common">American alligator</name>
    <dbReference type="NCBI Taxonomy" id="8496"/>
    <lineage>
        <taxon>Eukaryota</taxon>
        <taxon>Metazoa</taxon>
        <taxon>Chordata</taxon>
        <taxon>Craniata</taxon>
        <taxon>Vertebrata</taxon>
        <taxon>Euteleostomi</taxon>
        <taxon>Archelosauria</taxon>
        <taxon>Archosauria</taxon>
        <taxon>Crocodylia</taxon>
        <taxon>Alligatoridae</taxon>
        <taxon>Alligatorinae</taxon>
        <taxon>Alligator</taxon>
    </lineage>
</organism>
<keyword evidence="2" id="KW-1185">Reference proteome</keyword>
<evidence type="ECO:0000313" key="2">
    <source>
        <dbReference type="Proteomes" id="UP000050525"/>
    </source>
</evidence>